<sequence>MADISRWSLWYDHSSMGPWGWVITVPNEHGFYITSFLSTILTIAGASAWNIISLLIHAHMARGGPTTDIFGLQQQVSLRNSPSGFRSALDAISLFIAWRHTPGYKRGRRTLMVALPGVLIWGAFFAASLLTSMVANEATDRAIVRAKPDRCGFVVNRPNDQAIGDPADQDEFHDLLTEKWTNDTVEARAYALSMRDATRTAPLKSIFMKPKLEYKLETNVPCALPNSTYCLNESNATISLTSERLDSHLHLGINAPPSDRIALQHKATCSVVENEYFVTASERYISFRLGPTGLPNSTAPTYRFPIGHWNQTMGYQIDVTYGLAGSTDEGLWHPVEGIARTDADQGIIFLSQNGVRYPTPVKDLLFRADLPSGGGYYEGNVWVNTLVCAEQYRWCKASDASAGCTEWGGAAAWARDATDQKKALGLNAAQRATAARISFDPRSSISIMDSVVGMNTAALFANSKARFNVQSSGLDDNQWHLEVAGWFETALADYQATTDEYVRKSSNLDVLKVLSPFDDVDELITRRGFTHDMIATLQSQCNNQLIDDAAHIQNFSMVGVIIIIGVSVLLVLTSFWFVEILDWLSDLRHRYENSRTKVARQADEKLHLLRYTIEGTSDVPKHWRIARWTGVPVLIAPNGNDELTRQDCTMQRPTMKGDDELARYHKGTEEFQHAANSESSAMLNQYTSQVTYIGK</sequence>
<dbReference type="Proteomes" id="UP000756346">
    <property type="component" value="Unassembled WGS sequence"/>
</dbReference>
<evidence type="ECO:0000256" key="1">
    <source>
        <dbReference type="SAM" id="Phobius"/>
    </source>
</evidence>
<dbReference type="GeneID" id="70191582"/>
<keyword evidence="3" id="KW-1185">Reference proteome</keyword>
<evidence type="ECO:0000313" key="2">
    <source>
        <dbReference type="EMBL" id="KAH7026624.1"/>
    </source>
</evidence>
<organism evidence="2 3">
    <name type="scientific">Microdochium trichocladiopsis</name>
    <dbReference type="NCBI Taxonomy" id="1682393"/>
    <lineage>
        <taxon>Eukaryota</taxon>
        <taxon>Fungi</taxon>
        <taxon>Dikarya</taxon>
        <taxon>Ascomycota</taxon>
        <taxon>Pezizomycotina</taxon>
        <taxon>Sordariomycetes</taxon>
        <taxon>Xylariomycetidae</taxon>
        <taxon>Xylariales</taxon>
        <taxon>Microdochiaceae</taxon>
        <taxon>Microdochium</taxon>
    </lineage>
</organism>
<feature type="transmembrane region" description="Helical" evidence="1">
    <location>
        <begin position="113"/>
        <end position="135"/>
    </location>
</feature>
<name>A0A9P8Y320_9PEZI</name>
<proteinExistence type="predicted"/>
<dbReference type="EMBL" id="JAGTJQ010000008">
    <property type="protein sequence ID" value="KAH7026624.1"/>
    <property type="molecule type" value="Genomic_DNA"/>
</dbReference>
<dbReference type="AlphaFoldDB" id="A0A9P8Y320"/>
<feature type="transmembrane region" description="Helical" evidence="1">
    <location>
        <begin position="31"/>
        <end position="52"/>
    </location>
</feature>
<keyword evidence="1" id="KW-0472">Membrane</keyword>
<feature type="transmembrane region" description="Helical" evidence="1">
    <location>
        <begin position="555"/>
        <end position="578"/>
    </location>
</feature>
<keyword evidence="1" id="KW-1133">Transmembrane helix</keyword>
<dbReference type="RefSeq" id="XP_046009841.1">
    <property type="nucleotide sequence ID" value="XM_046162036.1"/>
</dbReference>
<gene>
    <name evidence="2" type="ORF">B0I36DRAFT_415231</name>
</gene>
<dbReference type="OrthoDB" id="3540210at2759"/>
<evidence type="ECO:0000313" key="3">
    <source>
        <dbReference type="Proteomes" id="UP000756346"/>
    </source>
</evidence>
<protein>
    <submittedName>
        <fullName evidence="2">Uncharacterized protein</fullName>
    </submittedName>
</protein>
<keyword evidence="1" id="KW-0812">Transmembrane</keyword>
<comment type="caution">
    <text evidence="2">The sequence shown here is derived from an EMBL/GenBank/DDBJ whole genome shotgun (WGS) entry which is preliminary data.</text>
</comment>
<accession>A0A9P8Y320</accession>
<reference evidence="2" key="1">
    <citation type="journal article" date="2021" name="Nat. Commun.">
        <title>Genetic determinants of endophytism in the Arabidopsis root mycobiome.</title>
        <authorList>
            <person name="Mesny F."/>
            <person name="Miyauchi S."/>
            <person name="Thiergart T."/>
            <person name="Pickel B."/>
            <person name="Atanasova L."/>
            <person name="Karlsson M."/>
            <person name="Huettel B."/>
            <person name="Barry K.W."/>
            <person name="Haridas S."/>
            <person name="Chen C."/>
            <person name="Bauer D."/>
            <person name="Andreopoulos W."/>
            <person name="Pangilinan J."/>
            <person name="LaButti K."/>
            <person name="Riley R."/>
            <person name="Lipzen A."/>
            <person name="Clum A."/>
            <person name="Drula E."/>
            <person name="Henrissat B."/>
            <person name="Kohler A."/>
            <person name="Grigoriev I.V."/>
            <person name="Martin F.M."/>
            <person name="Hacquard S."/>
        </authorList>
    </citation>
    <scope>NUCLEOTIDE SEQUENCE</scope>
    <source>
        <strain evidence="2">MPI-CAGE-CH-0230</strain>
    </source>
</reference>